<dbReference type="PROSITE" id="PS51007">
    <property type="entry name" value="CYTC"/>
    <property type="match status" value="1"/>
</dbReference>
<protein>
    <recommendedName>
        <fullName evidence="8">Cytochrome c domain-containing protein</fullName>
    </recommendedName>
</protein>
<keyword evidence="2 6" id="KW-0349">Heme</keyword>
<dbReference type="SUPFAM" id="SSF46626">
    <property type="entry name" value="Cytochrome c"/>
    <property type="match status" value="1"/>
</dbReference>
<dbReference type="GO" id="GO:0020037">
    <property type="term" value="F:heme binding"/>
    <property type="evidence" value="ECO:0007669"/>
    <property type="project" value="InterPro"/>
</dbReference>
<dbReference type="InterPro" id="IPR036909">
    <property type="entry name" value="Cyt_c-like_dom_sf"/>
</dbReference>
<proteinExistence type="predicted"/>
<dbReference type="OrthoDB" id="9809720at2"/>
<dbReference type="Proteomes" id="UP000198034">
    <property type="component" value="Unassembled WGS sequence"/>
</dbReference>
<gene>
    <name evidence="9" type="ORF">BWK62_05160</name>
</gene>
<feature type="transmembrane region" description="Helical" evidence="7">
    <location>
        <begin position="6"/>
        <end position="26"/>
    </location>
</feature>
<keyword evidence="4" id="KW-0249">Electron transport</keyword>
<dbReference type="PANTHER" id="PTHR37823">
    <property type="entry name" value="CYTOCHROME C-553-LIKE"/>
    <property type="match status" value="1"/>
</dbReference>
<evidence type="ECO:0000256" key="2">
    <source>
        <dbReference type="ARBA" id="ARBA00022617"/>
    </source>
</evidence>
<keyword evidence="3 6" id="KW-0479">Metal-binding</keyword>
<dbReference type="EMBL" id="MTCY01000010">
    <property type="protein sequence ID" value="OWP78435.1"/>
    <property type="molecule type" value="Genomic_DNA"/>
</dbReference>
<accession>A0A246GC04</accession>
<dbReference type="GO" id="GO:0009055">
    <property type="term" value="F:electron transfer activity"/>
    <property type="evidence" value="ECO:0007669"/>
    <property type="project" value="InterPro"/>
</dbReference>
<name>A0A246GC04_9FLAO</name>
<evidence type="ECO:0000313" key="9">
    <source>
        <dbReference type="EMBL" id="OWP78435.1"/>
    </source>
</evidence>
<feature type="domain" description="Cytochrome c" evidence="8">
    <location>
        <begin position="36"/>
        <end position="113"/>
    </location>
</feature>
<comment type="caution">
    <text evidence="9">The sequence shown here is derived from an EMBL/GenBank/DDBJ whole genome shotgun (WGS) entry which is preliminary data.</text>
</comment>
<sequence length="137" mass="16001">MPIKKIYFIFITFLLLAFIKYNYLVYNSKSADKLSEMAERGQRLWQENNCISCHQLYGLGGYLGPDLTNIYSNPNKGENYIKSILNSGIKTMPKFHFTEKEKREIIIFLKEIDKTGIYITNNHLVSKSGWVENYAEK</sequence>
<keyword evidence="5 6" id="KW-0408">Iron</keyword>
<dbReference type="InterPro" id="IPR051811">
    <property type="entry name" value="Cytochrome_c550/c551-like"/>
</dbReference>
<keyword evidence="7" id="KW-0812">Transmembrane</keyword>
<dbReference type="InterPro" id="IPR009056">
    <property type="entry name" value="Cyt_c-like_dom"/>
</dbReference>
<evidence type="ECO:0000256" key="4">
    <source>
        <dbReference type="ARBA" id="ARBA00022982"/>
    </source>
</evidence>
<evidence type="ECO:0000313" key="10">
    <source>
        <dbReference type="Proteomes" id="UP000198034"/>
    </source>
</evidence>
<dbReference type="Pfam" id="PF13442">
    <property type="entry name" value="Cytochrome_CBB3"/>
    <property type="match status" value="1"/>
</dbReference>
<reference evidence="9 10" key="1">
    <citation type="journal article" date="2017" name="Infect. Genet. Evol.">
        <title>Comparative genome analysis of fish pathogen Flavobacterium columnare reveals extensive sequence diversity within the species.</title>
        <authorList>
            <person name="Kayansamruaj P."/>
            <person name="Dong H.T."/>
            <person name="Hirono I."/>
            <person name="Kondo H."/>
            <person name="Senapin S."/>
            <person name="Rodkhum C."/>
        </authorList>
    </citation>
    <scope>NUCLEOTIDE SEQUENCE [LARGE SCALE GENOMIC DNA]</scope>
    <source>
        <strain evidence="9 10">1214</strain>
    </source>
</reference>
<keyword evidence="1" id="KW-0813">Transport</keyword>
<dbReference type="Gene3D" id="1.10.760.10">
    <property type="entry name" value="Cytochrome c-like domain"/>
    <property type="match status" value="1"/>
</dbReference>
<evidence type="ECO:0000256" key="6">
    <source>
        <dbReference type="PROSITE-ProRule" id="PRU00433"/>
    </source>
</evidence>
<dbReference type="GO" id="GO:0046872">
    <property type="term" value="F:metal ion binding"/>
    <property type="evidence" value="ECO:0007669"/>
    <property type="project" value="UniProtKB-KW"/>
</dbReference>
<evidence type="ECO:0000256" key="5">
    <source>
        <dbReference type="ARBA" id="ARBA00023004"/>
    </source>
</evidence>
<evidence type="ECO:0000259" key="8">
    <source>
        <dbReference type="PROSITE" id="PS51007"/>
    </source>
</evidence>
<organism evidence="9 10">
    <name type="scientific">Flavobacterium columnare</name>
    <dbReference type="NCBI Taxonomy" id="996"/>
    <lineage>
        <taxon>Bacteria</taxon>
        <taxon>Pseudomonadati</taxon>
        <taxon>Bacteroidota</taxon>
        <taxon>Flavobacteriia</taxon>
        <taxon>Flavobacteriales</taxon>
        <taxon>Flavobacteriaceae</taxon>
        <taxon>Flavobacterium</taxon>
    </lineage>
</organism>
<evidence type="ECO:0000256" key="7">
    <source>
        <dbReference type="SAM" id="Phobius"/>
    </source>
</evidence>
<keyword evidence="7" id="KW-0472">Membrane</keyword>
<dbReference type="AlphaFoldDB" id="A0A246GC04"/>
<evidence type="ECO:0000256" key="3">
    <source>
        <dbReference type="ARBA" id="ARBA00022723"/>
    </source>
</evidence>
<keyword evidence="7" id="KW-1133">Transmembrane helix</keyword>
<evidence type="ECO:0000256" key="1">
    <source>
        <dbReference type="ARBA" id="ARBA00022448"/>
    </source>
</evidence>